<evidence type="ECO:0000313" key="3">
    <source>
        <dbReference type="Proteomes" id="UP001396334"/>
    </source>
</evidence>
<name>A0ABR2Q3H7_9ROSI</name>
<sequence length="303" mass="33077">MLDSMALNIEQVVRQNDEQVVVAASNFNDENLQSPPHKVSGAADSSKVTYASKLISNDIHVRDGKGATGFLEQEVVIPAEDIIVNNAGPISSIQFSDRARDQVGSRSRKPLSTMKSKTGANEQQPANGGSRYVVLSRDLTDNQGDRVSRLVLEEQDMITTEHPVAKDATVRGPKRQNVGRFSAIRTDFIRNEAYLKSNLDRKKKNNAEKTSIEIVPTRERVATKVVNHVPKALTDSHTAIQIVEHDAECSDDVGKGKKSTCGSKIGGVEITRKGLRVRKSGDTRKSKSGSSNGSKVPMLESMR</sequence>
<comment type="caution">
    <text evidence="2">The sequence shown here is derived from an EMBL/GenBank/DDBJ whole genome shotgun (WGS) entry which is preliminary data.</text>
</comment>
<feature type="region of interest" description="Disordered" evidence="1">
    <location>
        <begin position="272"/>
        <end position="303"/>
    </location>
</feature>
<protein>
    <submittedName>
        <fullName evidence="2">Uncharacterized protein</fullName>
    </submittedName>
</protein>
<dbReference type="Proteomes" id="UP001396334">
    <property type="component" value="Unassembled WGS sequence"/>
</dbReference>
<evidence type="ECO:0000313" key="2">
    <source>
        <dbReference type="EMBL" id="KAK8995225.1"/>
    </source>
</evidence>
<evidence type="ECO:0000256" key="1">
    <source>
        <dbReference type="SAM" id="MobiDB-lite"/>
    </source>
</evidence>
<reference evidence="2 3" key="1">
    <citation type="journal article" date="2024" name="G3 (Bethesda)">
        <title>Genome assembly of Hibiscus sabdariffa L. provides insights into metabolisms of medicinal natural products.</title>
        <authorList>
            <person name="Kim T."/>
        </authorList>
    </citation>
    <scope>NUCLEOTIDE SEQUENCE [LARGE SCALE GENOMIC DNA]</scope>
    <source>
        <strain evidence="2">TK-2024</strain>
        <tissue evidence="2">Old leaves</tissue>
    </source>
</reference>
<dbReference type="EMBL" id="JBBPBN010000046">
    <property type="protein sequence ID" value="KAK8995225.1"/>
    <property type="molecule type" value="Genomic_DNA"/>
</dbReference>
<proteinExistence type="predicted"/>
<accession>A0ABR2Q3H7</accession>
<gene>
    <name evidence="2" type="ORF">V6N11_069668</name>
</gene>
<organism evidence="2 3">
    <name type="scientific">Hibiscus sabdariffa</name>
    <name type="common">roselle</name>
    <dbReference type="NCBI Taxonomy" id="183260"/>
    <lineage>
        <taxon>Eukaryota</taxon>
        <taxon>Viridiplantae</taxon>
        <taxon>Streptophyta</taxon>
        <taxon>Embryophyta</taxon>
        <taxon>Tracheophyta</taxon>
        <taxon>Spermatophyta</taxon>
        <taxon>Magnoliopsida</taxon>
        <taxon>eudicotyledons</taxon>
        <taxon>Gunneridae</taxon>
        <taxon>Pentapetalae</taxon>
        <taxon>rosids</taxon>
        <taxon>malvids</taxon>
        <taxon>Malvales</taxon>
        <taxon>Malvaceae</taxon>
        <taxon>Malvoideae</taxon>
        <taxon>Hibiscus</taxon>
    </lineage>
</organism>
<keyword evidence="3" id="KW-1185">Reference proteome</keyword>
<feature type="region of interest" description="Disordered" evidence="1">
    <location>
        <begin position="95"/>
        <end position="130"/>
    </location>
</feature>
<feature type="compositionally biased region" description="Polar residues" evidence="1">
    <location>
        <begin position="113"/>
        <end position="127"/>
    </location>
</feature>